<dbReference type="AlphaFoldDB" id="A0AA91Q4P0"/>
<accession>A0AA91Q4P0</accession>
<evidence type="ECO:0000259" key="1">
    <source>
        <dbReference type="PROSITE" id="PS50904"/>
    </source>
</evidence>
<proteinExistence type="predicted"/>
<evidence type="ECO:0000313" key="2">
    <source>
        <dbReference type="EMBL" id="OVF11114.1"/>
    </source>
</evidence>
<feature type="domain" description="PRELI/MSF1" evidence="1">
    <location>
        <begin position="1"/>
        <end position="175"/>
    </location>
</feature>
<sequence>MKLFESKHLFDYSWEQVTAANWQKYPNELSTHVVSVDILNREIDVEKSVLRTERLIACKQAIPHWLRAIVGADEYSYVREISEVDLKTKTLIMKSANMTMSHLLLVNETVVYRPDPSMPESKTLFEQEAEITAFSSWSSICNKIEDWSVERFGQNAKIGKNGFEMVLQSLSEKWEESGLFVKDVSNSIMKEIDEVNDLTHDVLVDVSEKTQEVFSEVSEKTTSVLSEVRKLRGVWGRG</sequence>
<dbReference type="Proteomes" id="UP000195602">
    <property type="component" value="Unassembled WGS sequence"/>
</dbReference>
<dbReference type="InterPro" id="IPR037365">
    <property type="entry name" value="Slowmo/Ups"/>
</dbReference>
<dbReference type="EMBL" id="LYUB02000001">
    <property type="protein sequence ID" value="OVF11114.1"/>
    <property type="molecule type" value="Genomic_DNA"/>
</dbReference>
<protein>
    <recommendedName>
        <fullName evidence="1">PRELI/MSF1 domain-containing protein</fullName>
    </recommendedName>
</protein>
<dbReference type="KEGG" id="clus:A9F13_01g05764"/>
<gene>
    <name evidence="2" type="ORF">A9F13_01g05764</name>
</gene>
<dbReference type="PROSITE" id="PS50904">
    <property type="entry name" value="PRELI_MSF1"/>
    <property type="match status" value="1"/>
</dbReference>
<dbReference type="GO" id="GO:0005758">
    <property type="term" value="C:mitochondrial intermembrane space"/>
    <property type="evidence" value="ECO:0007669"/>
    <property type="project" value="InterPro"/>
</dbReference>
<reference evidence="2 3" key="1">
    <citation type="submission" date="2017-04" db="EMBL/GenBank/DDBJ databases">
        <title>Draft genome of the yeast Clavispora lusitaniae type strain CBS 6936.</title>
        <authorList>
            <person name="Durrens P."/>
            <person name="Klopp C."/>
            <person name="Biteau N."/>
            <person name="Fitton-Ouhabi V."/>
            <person name="Dementhon K."/>
            <person name="Accoceberry I."/>
            <person name="Sherman D.J."/>
            <person name="Noel T."/>
        </authorList>
    </citation>
    <scope>NUCLEOTIDE SEQUENCE [LARGE SCALE GENOMIC DNA]</scope>
    <source>
        <strain evidence="2 3">CBS 6936</strain>
    </source>
</reference>
<dbReference type="PANTHER" id="PTHR11158">
    <property type="entry name" value="MSF1/PX19 RELATED"/>
    <property type="match status" value="1"/>
</dbReference>
<organism evidence="2 3">
    <name type="scientific">Clavispora lusitaniae</name>
    <name type="common">Candida lusitaniae</name>
    <dbReference type="NCBI Taxonomy" id="36911"/>
    <lineage>
        <taxon>Eukaryota</taxon>
        <taxon>Fungi</taxon>
        <taxon>Dikarya</taxon>
        <taxon>Ascomycota</taxon>
        <taxon>Saccharomycotina</taxon>
        <taxon>Pichiomycetes</taxon>
        <taxon>Metschnikowiaceae</taxon>
        <taxon>Clavispora</taxon>
    </lineage>
</organism>
<name>A0AA91Q4P0_CLALS</name>
<dbReference type="InterPro" id="IPR006797">
    <property type="entry name" value="PRELI/MSF1_dom"/>
</dbReference>
<dbReference type="OMA" id="YCPWNEK"/>
<dbReference type="Pfam" id="PF04707">
    <property type="entry name" value="PRELI"/>
    <property type="match status" value="1"/>
</dbReference>
<evidence type="ECO:0000313" key="3">
    <source>
        <dbReference type="Proteomes" id="UP000195602"/>
    </source>
</evidence>
<comment type="caution">
    <text evidence="2">The sequence shown here is derived from an EMBL/GenBank/DDBJ whole genome shotgun (WGS) entry which is preliminary data.</text>
</comment>